<dbReference type="GO" id="GO:0005634">
    <property type="term" value="C:nucleus"/>
    <property type="evidence" value="ECO:0007669"/>
    <property type="project" value="UniProtKB-SubCell"/>
</dbReference>
<dbReference type="AlphaFoldDB" id="A0A183J298"/>
<proteinExistence type="inferred from homology"/>
<reference evidence="7" key="1">
    <citation type="submission" date="2016-06" db="UniProtKB">
        <authorList>
            <consortium name="WormBaseParasite"/>
        </authorList>
    </citation>
    <scope>IDENTIFICATION</scope>
</reference>
<dbReference type="WBParaSite" id="SBAD_0001034801-mRNA-1">
    <property type="protein sequence ID" value="SBAD_0001034801-mRNA-1"/>
    <property type="gene ID" value="SBAD_0001034801"/>
</dbReference>
<organism evidence="7">
    <name type="scientific">Soboliphyme baturini</name>
    <dbReference type="NCBI Taxonomy" id="241478"/>
    <lineage>
        <taxon>Eukaryota</taxon>
        <taxon>Metazoa</taxon>
        <taxon>Ecdysozoa</taxon>
        <taxon>Nematoda</taxon>
        <taxon>Enoplea</taxon>
        <taxon>Dorylaimia</taxon>
        <taxon>Dioctophymatida</taxon>
        <taxon>Dioctophymatoidea</taxon>
        <taxon>Soboliphymatidae</taxon>
        <taxon>Soboliphyme</taxon>
    </lineage>
</organism>
<comment type="subcellular location">
    <subcellularLocation>
        <location evidence="1">Nucleus</location>
    </subcellularLocation>
</comment>
<accession>A0A183J298</accession>
<dbReference type="Gene3D" id="1.10.150.910">
    <property type="match status" value="1"/>
</dbReference>
<evidence type="ECO:0000256" key="2">
    <source>
        <dbReference type="ARBA" id="ARBA00023242"/>
    </source>
</evidence>
<evidence type="ECO:0000313" key="7">
    <source>
        <dbReference type="WBParaSite" id="SBAD_0001034801-mRNA-1"/>
    </source>
</evidence>
<feature type="domain" description="RSE1/DDB1/CPSF1 C-terminal" evidence="4">
    <location>
        <begin position="9"/>
        <end position="259"/>
    </location>
</feature>
<evidence type="ECO:0000256" key="3">
    <source>
        <dbReference type="ARBA" id="ARBA00038266"/>
    </source>
</evidence>
<dbReference type="InterPro" id="IPR015943">
    <property type="entry name" value="WD40/YVTN_repeat-like_dom_sf"/>
</dbReference>
<evidence type="ECO:0000256" key="1">
    <source>
        <dbReference type="ARBA" id="ARBA00004123"/>
    </source>
</evidence>
<dbReference type="Proteomes" id="UP000270296">
    <property type="component" value="Unassembled WGS sequence"/>
</dbReference>
<protein>
    <submittedName>
        <fullName evidence="7">CPSF_A domain-containing protein</fullName>
    </submittedName>
</protein>
<keyword evidence="6" id="KW-1185">Reference proteome</keyword>
<reference evidence="5 6" key="2">
    <citation type="submission" date="2018-11" db="EMBL/GenBank/DDBJ databases">
        <authorList>
            <consortium name="Pathogen Informatics"/>
        </authorList>
    </citation>
    <scope>NUCLEOTIDE SEQUENCE [LARGE SCALE GENOMIC DNA]</scope>
</reference>
<evidence type="ECO:0000313" key="6">
    <source>
        <dbReference type="Proteomes" id="UP000270296"/>
    </source>
</evidence>
<keyword evidence="2" id="KW-0539">Nucleus</keyword>
<gene>
    <name evidence="5" type="ORF">SBAD_LOCUS9994</name>
</gene>
<evidence type="ECO:0000259" key="4">
    <source>
        <dbReference type="Pfam" id="PF03178"/>
    </source>
</evidence>
<sequence>MQLRPRVAERGAVQTYLVSPQGDKLELIHETPVDEVVVYFSFLDVTVLYANCTSDLLTFQHIPYLITNLMSMGQRIYVSDVQESVFFVRYKQHENQLIIFADDTHQRFCTATCLIDFNTVAVADKFGNIAILRLQSGCTDDVQEDPTGIRALWDKGLLNGASQKSDTVAFFHVGETITCLQKVNLIPGGSETLTYTTLSGSIGALVPFTSREDHEFFQHLEMHMRSEFSPLCGRDHLMYRSYMGPVKNVIDGDLCEQFSLLEPSKQASISEDLDRNPSEVMKKLEDIRTRYAF</sequence>
<dbReference type="InterPro" id="IPR004871">
    <property type="entry name" value="RSE1/DDB1/CPSF1_C"/>
</dbReference>
<dbReference type="GO" id="GO:0003676">
    <property type="term" value="F:nucleic acid binding"/>
    <property type="evidence" value="ECO:0007669"/>
    <property type="project" value="InterPro"/>
</dbReference>
<dbReference type="InterPro" id="IPR050358">
    <property type="entry name" value="RSE1/DDB1/CFT1"/>
</dbReference>
<dbReference type="Pfam" id="PF03178">
    <property type="entry name" value="CPSF_A"/>
    <property type="match status" value="1"/>
</dbReference>
<dbReference type="PANTHER" id="PTHR10644">
    <property type="entry name" value="DNA REPAIR/RNA PROCESSING CPSF FAMILY"/>
    <property type="match status" value="1"/>
</dbReference>
<dbReference type="EMBL" id="UZAM01013459">
    <property type="protein sequence ID" value="VDP28001.1"/>
    <property type="molecule type" value="Genomic_DNA"/>
</dbReference>
<evidence type="ECO:0000313" key="5">
    <source>
        <dbReference type="EMBL" id="VDP28001.1"/>
    </source>
</evidence>
<dbReference type="Gene3D" id="2.130.10.10">
    <property type="entry name" value="YVTN repeat-like/Quinoprotein amine dehydrogenase"/>
    <property type="match status" value="1"/>
</dbReference>
<name>A0A183J298_9BILA</name>
<dbReference type="OrthoDB" id="436637at2759"/>
<dbReference type="FunFam" id="1.10.150.910:FF:000002">
    <property type="entry name" value="Splicing factor 3B subunit 3"/>
    <property type="match status" value="1"/>
</dbReference>
<comment type="similarity">
    <text evidence="3">Belongs to the RSE1 family.</text>
</comment>